<feature type="region of interest" description="Disordered" evidence="11">
    <location>
        <begin position="971"/>
        <end position="999"/>
    </location>
</feature>
<reference evidence="14" key="2">
    <citation type="submission" date="2025-09" db="UniProtKB">
        <authorList>
            <consortium name="Ensembl"/>
        </authorList>
    </citation>
    <scope>IDENTIFICATION</scope>
</reference>
<feature type="compositionally biased region" description="Basic residues" evidence="11">
    <location>
        <begin position="973"/>
        <end position="983"/>
    </location>
</feature>
<name>A0A8C8HBP1_ONCTS</name>
<reference evidence="14" key="1">
    <citation type="submission" date="2025-08" db="UniProtKB">
        <authorList>
            <consortium name="Ensembl"/>
        </authorList>
    </citation>
    <scope>IDENTIFICATION</scope>
</reference>
<feature type="region of interest" description="Disordered" evidence="11">
    <location>
        <begin position="383"/>
        <end position="456"/>
    </location>
</feature>
<evidence type="ECO:0000313" key="15">
    <source>
        <dbReference type="Proteomes" id="UP000694402"/>
    </source>
</evidence>
<sequence>MLFFSLHPLPLRLSLSLSSFHSSGDDDSVESQSEQGHSQDAPGSDADVQVSLSPEDPDQGLPELDQGGNTSHRHQYTDQDQQVRGSPTTLVPTQVISLCVTCLCNMCVSIPDKAVDASGKETDPSVPSKEDIPTFDEWKKQVMEVEKEKTLSLHTSSSGIPPVKKVQKNFKNNYASVECGAKMLSANTEAKSTSAILMENMDLYMLNPCSNKIWFVIELCEPIQVKQLDIANFELFSSTPKDFLVSISDRYPTNKWVKLGTFHARDERTVQSFPLDEQLYAKYVKVELISHFGSEHFCPLSLIRVFGTSMVEEYEEIADSQYPSERLEYLDEDYDYPPGYLHSEDKGSKNLLGSATSIVNMANLISNWLKAQNQTEGNKEVLLTPTPTITTPPPAVEPDHHAPQEDPDVALSSPDSPLPSPEDGQIVTLVVEEEEPPQSTVTLMEEEGDDDEEREEQWMRESQLYCPLSSMSSLSSVSCVATLPELLRRWCDACLTRERQRGLRKRQQDTYTHTPIDTPLPTHITIQDPVPAATHTQEAPTHTEPVPDPETAPRAQNEALSPTDSHNYTDTHPVDNIIVLEPSRTSTLPPHSFSHTPLSKPTPTQDEAPRPLSQDDPVPPPALQGAPVPETQQAKSGDLKGQGEQGGDSSPQPAEHPLREESTEDLLLSVPVIANGHLHRTATDFYAELQSTGEYIGGNGGMNGGVNVHGSSQKESVFMRLNNRIKALEMNMSLSSRYLEELSQRYRKQMEEMQRAFNKTIIKLQNTSRIAGEQDQRQTESIQMLQGQLENVTKLMINLTMTVSQLQKEVSDRQSYLVVSLVLCLCLGLVFCLHCCRSTNTQTTTHTAVNHYPSPKRCFSSYEDMSLKRRISCPLVRSKSFTFPTSEVGPDDLYIVEPLRFSPEKKVQCPLLSSPSATAVELHVPSESSSVSSSTHSEESYISRGPPLSSTPCMFNGHAAIPVPLCLPSLPPSKKRSAKRQRSRQVELQLSSRQTGGAMNSLPSLQQLIKGNKKISVGTIGPTAVTGHV</sequence>
<evidence type="ECO:0000313" key="14">
    <source>
        <dbReference type="Ensembl" id="ENSOTSP00005063030.2"/>
    </source>
</evidence>
<dbReference type="InterPro" id="IPR045120">
    <property type="entry name" value="Suco/Slp1-like"/>
</dbReference>
<dbReference type="PROSITE" id="PS51469">
    <property type="entry name" value="SUN"/>
    <property type="match status" value="1"/>
</dbReference>
<protein>
    <recommendedName>
        <fullName evidence="13">SUN domain-containing protein</fullName>
    </recommendedName>
</protein>
<evidence type="ECO:0000259" key="13">
    <source>
        <dbReference type="PROSITE" id="PS51469"/>
    </source>
</evidence>
<dbReference type="Pfam" id="PF07738">
    <property type="entry name" value="Sad1_UNC"/>
    <property type="match status" value="1"/>
</dbReference>
<evidence type="ECO:0000256" key="10">
    <source>
        <dbReference type="ARBA" id="ARBA00064635"/>
    </source>
</evidence>
<dbReference type="AlphaFoldDB" id="A0A8C8HBP1"/>
<feature type="region of interest" description="Disordered" evidence="11">
    <location>
        <begin position="584"/>
        <end position="661"/>
    </location>
</feature>
<keyword evidence="7" id="KW-0325">Glycoprotein</keyword>
<dbReference type="Proteomes" id="UP000694402">
    <property type="component" value="Unassembled WGS sequence"/>
</dbReference>
<dbReference type="PANTHER" id="PTHR12953">
    <property type="entry name" value="MEMBRANE PROTEIN CH1 RELATED"/>
    <property type="match status" value="1"/>
</dbReference>
<dbReference type="GO" id="GO:0005789">
    <property type="term" value="C:endoplasmic reticulum membrane"/>
    <property type="evidence" value="ECO:0007669"/>
    <property type="project" value="UniProtKB-SubCell"/>
</dbReference>
<dbReference type="SUPFAM" id="SSF49785">
    <property type="entry name" value="Galactose-binding domain-like"/>
    <property type="match status" value="1"/>
</dbReference>
<dbReference type="GO" id="GO:0046850">
    <property type="term" value="P:regulation of bone remodeling"/>
    <property type="evidence" value="ECO:0007669"/>
    <property type="project" value="TreeGrafter"/>
</dbReference>
<dbReference type="GO" id="GO:0034975">
    <property type="term" value="P:protein folding in endoplasmic reticulum"/>
    <property type="evidence" value="ECO:0007669"/>
    <property type="project" value="TreeGrafter"/>
</dbReference>
<feature type="compositionally biased region" description="Acidic residues" evidence="11">
    <location>
        <begin position="444"/>
        <end position="455"/>
    </location>
</feature>
<evidence type="ECO:0000256" key="9">
    <source>
        <dbReference type="ARBA" id="ARBA00061226"/>
    </source>
</evidence>
<feature type="region of interest" description="Disordered" evidence="11">
    <location>
        <begin position="20"/>
        <end position="86"/>
    </location>
</feature>
<comment type="subunit">
    <text evidence="10">Interacts with EMP65.</text>
</comment>
<feature type="domain" description="SUN" evidence="13">
    <location>
        <begin position="147"/>
        <end position="310"/>
    </location>
</feature>
<evidence type="ECO:0000256" key="4">
    <source>
        <dbReference type="ARBA" id="ARBA00022824"/>
    </source>
</evidence>
<evidence type="ECO:0000256" key="6">
    <source>
        <dbReference type="ARBA" id="ARBA00023136"/>
    </source>
</evidence>
<comment type="similarity">
    <text evidence="9">Belongs to the SLP1 family.</text>
</comment>
<dbReference type="Ensembl" id="ENSOTST00005068535.2">
    <property type="protein sequence ID" value="ENSOTSP00005063030.2"/>
    <property type="gene ID" value="ENSOTSG00005027375.2"/>
</dbReference>
<keyword evidence="3 12" id="KW-0732">Signal</keyword>
<evidence type="ECO:0000256" key="5">
    <source>
        <dbReference type="ARBA" id="ARBA00022989"/>
    </source>
</evidence>
<evidence type="ECO:0000256" key="8">
    <source>
        <dbReference type="ARBA" id="ARBA00046288"/>
    </source>
</evidence>
<dbReference type="GeneTree" id="ENSGT00390000013502"/>
<proteinExistence type="inferred from homology"/>
<accession>A0A8C8HBP1</accession>
<keyword evidence="15" id="KW-1185">Reference proteome</keyword>
<evidence type="ECO:0000256" key="7">
    <source>
        <dbReference type="ARBA" id="ARBA00023180"/>
    </source>
</evidence>
<feature type="compositionally biased region" description="Polar residues" evidence="11">
    <location>
        <begin position="986"/>
        <end position="999"/>
    </location>
</feature>
<evidence type="ECO:0000256" key="11">
    <source>
        <dbReference type="SAM" id="MobiDB-lite"/>
    </source>
</evidence>
<dbReference type="InterPro" id="IPR008979">
    <property type="entry name" value="Galactose-bd-like_sf"/>
</dbReference>
<dbReference type="FunFam" id="2.60.120.260:FF:000099">
    <property type="entry name" value="Uncharacterized protein, isoform C"/>
    <property type="match status" value="1"/>
</dbReference>
<dbReference type="PANTHER" id="PTHR12953:SF0">
    <property type="entry name" value="SUN DOMAIN-CONTAINING OSSIFICATION FACTOR"/>
    <property type="match status" value="1"/>
</dbReference>
<feature type="chain" id="PRO_5044343291" description="SUN domain-containing protein" evidence="12">
    <location>
        <begin position="17"/>
        <end position="1029"/>
    </location>
</feature>
<organism evidence="14 15">
    <name type="scientific">Oncorhynchus tshawytscha</name>
    <name type="common">Chinook salmon</name>
    <name type="synonym">Salmo tshawytscha</name>
    <dbReference type="NCBI Taxonomy" id="74940"/>
    <lineage>
        <taxon>Eukaryota</taxon>
        <taxon>Metazoa</taxon>
        <taxon>Chordata</taxon>
        <taxon>Craniata</taxon>
        <taxon>Vertebrata</taxon>
        <taxon>Euteleostomi</taxon>
        <taxon>Actinopterygii</taxon>
        <taxon>Neopterygii</taxon>
        <taxon>Teleostei</taxon>
        <taxon>Protacanthopterygii</taxon>
        <taxon>Salmoniformes</taxon>
        <taxon>Salmonidae</taxon>
        <taxon>Salmoninae</taxon>
        <taxon>Oncorhynchus</taxon>
    </lineage>
</organism>
<feature type="signal peptide" evidence="12">
    <location>
        <begin position="1"/>
        <end position="16"/>
    </location>
</feature>
<keyword evidence="2" id="KW-0812">Transmembrane</keyword>
<keyword evidence="6" id="KW-0472">Membrane</keyword>
<comment type="subcellular location">
    <subcellularLocation>
        <location evidence="8">Endomembrane system</location>
        <topology evidence="8">Single-pass type I membrane protein</topology>
    </subcellularLocation>
    <subcellularLocation>
        <location evidence="1">Endoplasmic reticulum membrane</location>
        <topology evidence="1">Single-pass membrane protein</topology>
    </subcellularLocation>
</comment>
<gene>
    <name evidence="14" type="primary">LOC112248789</name>
</gene>
<dbReference type="InterPro" id="IPR012919">
    <property type="entry name" value="SUN_dom"/>
</dbReference>
<evidence type="ECO:0000256" key="2">
    <source>
        <dbReference type="ARBA" id="ARBA00022692"/>
    </source>
</evidence>
<feature type="compositionally biased region" description="Polar residues" evidence="11">
    <location>
        <begin position="584"/>
        <end position="605"/>
    </location>
</feature>
<evidence type="ECO:0000256" key="3">
    <source>
        <dbReference type="ARBA" id="ARBA00022729"/>
    </source>
</evidence>
<keyword evidence="5" id="KW-1133">Transmembrane helix</keyword>
<dbReference type="Gene3D" id="2.60.120.260">
    <property type="entry name" value="Galactose-binding domain-like"/>
    <property type="match status" value="1"/>
</dbReference>
<keyword evidence="4" id="KW-0256">Endoplasmic reticulum</keyword>
<evidence type="ECO:0000256" key="12">
    <source>
        <dbReference type="SAM" id="SignalP"/>
    </source>
</evidence>
<evidence type="ECO:0000256" key="1">
    <source>
        <dbReference type="ARBA" id="ARBA00004389"/>
    </source>
</evidence>
<feature type="region of interest" description="Disordered" evidence="11">
    <location>
        <begin position="499"/>
        <end position="571"/>
    </location>
</feature>